<feature type="region of interest" description="Disordered" evidence="2">
    <location>
        <begin position="91"/>
        <end position="160"/>
    </location>
</feature>
<dbReference type="SUPFAM" id="SSF117018">
    <property type="entry name" value="ATP-dependent DNA ligase DNA-binding domain"/>
    <property type="match status" value="1"/>
</dbReference>
<dbReference type="GO" id="GO:0006310">
    <property type="term" value="P:DNA recombination"/>
    <property type="evidence" value="ECO:0007669"/>
    <property type="project" value="InterPro"/>
</dbReference>
<dbReference type="Gene3D" id="1.10.3260.10">
    <property type="entry name" value="DNA ligase, ATP-dependent, N-terminal domain"/>
    <property type="match status" value="1"/>
</dbReference>
<protein>
    <submittedName>
        <fullName evidence="3">Uncharacterized protein</fullName>
    </submittedName>
</protein>
<dbReference type="OrthoDB" id="206088at2759"/>
<dbReference type="InterPro" id="IPR036599">
    <property type="entry name" value="DNA_ligase_N_sf"/>
</dbReference>
<dbReference type="AlphaFoldDB" id="A0A2T0ACZ9"/>
<name>A0A2T0ACZ9_RHOTO</name>
<evidence type="ECO:0000256" key="2">
    <source>
        <dbReference type="SAM" id="MobiDB-lite"/>
    </source>
</evidence>
<feature type="compositionally biased region" description="Basic residues" evidence="2">
    <location>
        <begin position="148"/>
        <end position="160"/>
    </location>
</feature>
<keyword evidence="1" id="KW-0436">Ligase</keyword>
<dbReference type="EMBL" id="LCTV02000003">
    <property type="protein sequence ID" value="PRQ75867.1"/>
    <property type="molecule type" value="Genomic_DNA"/>
</dbReference>
<accession>A0A2T0ACZ9</accession>
<dbReference type="GO" id="GO:0006281">
    <property type="term" value="P:DNA repair"/>
    <property type="evidence" value="ECO:0007669"/>
    <property type="project" value="InterPro"/>
</dbReference>
<dbReference type="GO" id="GO:0003677">
    <property type="term" value="F:DNA binding"/>
    <property type="evidence" value="ECO:0007669"/>
    <property type="project" value="InterPro"/>
</dbReference>
<evidence type="ECO:0000313" key="3">
    <source>
        <dbReference type="EMBL" id="PRQ75867.1"/>
    </source>
</evidence>
<comment type="caution">
    <text evidence="3">The sequence shown here is derived from an EMBL/GenBank/DDBJ whole genome shotgun (WGS) entry which is preliminary data.</text>
</comment>
<dbReference type="GO" id="GO:0003910">
    <property type="term" value="F:DNA ligase (ATP) activity"/>
    <property type="evidence" value="ECO:0007669"/>
    <property type="project" value="InterPro"/>
</dbReference>
<feature type="compositionally biased region" description="Basic and acidic residues" evidence="2">
    <location>
        <begin position="109"/>
        <end position="126"/>
    </location>
</feature>
<evidence type="ECO:0000313" key="4">
    <source>
        <dbReference type="Proteomes" id="UP000239560"/>
    </source>
</evidence>
<sequence length="160" mass="17202">MADPGDIAFEASKSVRLRVKPTPLECHGVYKILTQIAKLKGTGVLNQKGSFSPRPANRSATLSASWSRTSASAPCVRLTLLTALARAVCLSRPEGKEPAEESQYWITAKEQREMAKVDREEEEKASAKKAKGAKGKAKEEEGGGKAAPKIKKKPKAQKAA</sequence>
<organism evidence="3 4">
    <name type="scientific">Rhodotorula toruloides</name>
    <name type="common">Yeast</name>
    <name type="synonym">Rhodosporidium toruloides</name>
    <dbReference type="NCBI Taxonomy" id="5286"/>
    <lineage>
        <taxon>Eukaryota</taxon>
        <taxon>Fungi</taxon>
        <taxon>Dikarya</taxon>
        <taxon>Basidiomycota</taxon>
        <taxon>Pucciniomycotina</taxon>
        <taxon>Microbotryomycetes</taxon>
        <taxon>Sporidiobolales</taxon>
        <taxon>Sporidiobolaceae</taxon>
        <taxon>Rhodotorula</taxon>
    </lineage>
</organism>
<dbReference type="Proteomes" id="UP000239560">
    <property type="component" value="Unassembled WGS sequence"/>
</dbReference>
<proteinExistence type="predicted"/>
<evidence type="ECO:0000256" key="1">
    <source>
        <dbReference type="ARBA" id="ARBA00022598"/>
    </source>
</evidence>
<reference evidence="3 4" key="1">
    <citation type="journal article" date="2018" name="Elife">
        <title>Functional genomics of lipid metabolism in the oleaginous yeast Rhodosporidium toruloides.</title>
        <authorList>
            <person name="Coradetti S.T."/>
            <person name="Pinel D."/>
            <person name="Geiselman G."/>
            <person name="Ito M."/>
            <person name="Mondo S."/>
            <person name="Reilly M.C."/>
            <person name="Cheng Y.F."/>
            <person name="Bauer S."/>
            <person name="Grigoriev I."/>
            <person name="Gladden J.M."/>
            <person name="Simmons B.A."/>
            <person name="Brem R."/>
            <person name="Arkin A.P."/>
            <person name="Skerker J.M."/>
        </authorList>
    </citation>
    <scope>NUCLEOTIDE SEQUENCE [LARGE SCALE GENOMIC DNA]</scope>
    <source>
        <strain evidence="3 4">NBRC 0880</strain>
    </source>
</reference>
<gene>
    <name evidence="3" type="ORF">AAT19DRAFT_12889</name>
</gene>